<dbReference type="InterPro" id="IPR007887">
    <property type="entry name" value="MecA_N"/>
</dbReference>
<dbReference type="RefSeq" id="WP_353943083.1">
    <property type="nucleotide sequence ID" value="NZ_CP159534.1"/>
</dbReference>
<dbReference type="InterPro" id="IPR050515">
    <property type="entry name" value="Beta-lactam/transpept"/>
</dbReference>
<dbReference type="KEGG" id="stac:ABII15_16490"/>
<dbReference type="InterPro" id="IPR001460">
    <property type="entry name" value="PCN-bd_Tpept"/>
</dbReference>
<sequence>MRKGVKVAIVGGVFTVMVGGAGYGAYNIVSAVTGDGGSSSLGGSQAKRTGPPTGDEIKETSHKFLSAWSKNDPDEAAHYTNNADGALAAIEGWHDEAFITRTVLTPGKAVGAKVPFKVRATVTYDKKSRTLEYASSLTVVRGETTGRALVDWEPSVLHPDLRKGDKLVTGEAAAPPIEAVDRNGAVLTAGKYPSLGPVLDQLRAKYGDETGGSPGVETSIERTAADGTTTTAKTLVTLAKGRPGRLRTTISASAQAAAEQAVTKFPKAAVVAVSPTTGGVLAVANHGYGEFNAAFSANRAPGSTMKIITAAALLDNAVLPSMNAKAPCADSVLALGQTFHNLKGMAPDANATLSSSFQRSCNTSFIKLSDDLGADKFAAEATRRFGLGKDQDWQTGIPSFDGNVPVNGDSQDPAGMIGQGNVQMNPLNMASVTATAITGTFRQPILVAREYGDRKLATAQGLPAPTVAQLRAMMHATATSPIGTATQAMAGVPGVIGAKTGSAESDGQAVSDSWFTGYRDGVATAAAMVENGGHGGTAAGPIVATVLKNAG</sequence>
<evidence type="ECO:0000256" key="2">
    <source>
        <dbReference type="SAM" id="Phobius"/>
    </source>
</evidence>
<dbReference type="InterPro" id="IPR012338">
    <property type="entry name" value="Beta-lactam/transpept-like"/>
</dbReference>
<dbReference type="PANTHER" id="PTHR30627">
    <property type="entry name" value="PEPTIDOGLYCAN D,D-TRANSPEPTIDASE"/>
    <property type="match status" value="1"/>
</dbReference>
<name>A0AAU8IUB9_9ACTN</name>
<dbReference type="GO" id="GO:0071972">
    <property type="term" value="F:peptidoglycan L,D-transpeptidase activity"/>
    <property type="evidence" value="ECO:0007669"/>
    <property type="project" value="TreeGrafter"/>
</dbReference>
<dbReference type="Gene3D" id="3.40.710.10">
    <property type="entry name" value="DD-peptidase/beta-lactamase superfamily"/>
    <property type="match status" value="1"/>
</dbReference>
<dbReference type="GO" id="GO:0008658">
    <property type="term" value="F:penicillin binding"/>
    <property type="evidence" value="ECO:0007669"/>
    <property type="project" value="InterPro"/>
</dbReference>
<evidence type="ECO:0000313" key="5">
    <source>
        <dbReference type="EMBL" id="XCJ71470.1"/>
    </source>
</evidence>
<evidence type="ECO:0000259" key="3">
    <source>
        <dbReference type="Pfam" id="PF00905"/>
    </source>
</evidence>
<dbReference type="PANTHER" id="PTHR30627:SF24">
    <property type="entry name" value="PENICILLIN-BINDING PROTEIN 4B"/>
    <property type="match status" value="1"/>
</dbReference>
<dbReference type="GO" id="GO:0046677">
    <property type="term" value="P:response to antibiotic"/>
    <property type="evidence" value="ECO:0007669"/>
    <property type="project" value="InterPro"/>
</dbReference>
<organism evidence="5">
    <name type="scientific">Streptomyces tabacisoli</name>
    <dbReference type="NCBI Taxonomy" id="3156398"/>
    <lineage>
        <taxon>Bacteria</taxon>
        <taxon>Bacillati</taxon>
        <taxon>Actinomycetota</taxon>
        <taxon>Actinomycetes</taxon>
        <taxon>Kitasatosporales</taxon>
        <taxon>Streptomycetaceae</taxon>
        <taxon>Streptomyces</taxon>
    </lineage>
</organism>
<dbReference type="EMBL" id="CP159534">
    <property type="protein sequence ID" value="XCJ71470.1"/>
    <property type="molecule type" value="Genomic_DNA"/>
</dbReference>
<feature type="domain" description="Penicillin-binding protein transpeptidase" evidence="3">
    <location>
        <begin position="269"/>
        <end position="547"/>
    </location>
</feature>
<protein>
    <submittedName>
        <fullName evidence="5">Penicillin-binding transpeptidase domain-containing protein</fullName>
    </submittedName>
</protein>
<dbReference type="Pfam" id="PF05223">
    <property type="entry name" value="MecA_N"/>
    <property type="match status" value="1"/>
</dbReference>
<evidence type="ECO:0000256" key="1">
    <source>
        <dbReference type="SAM" id="MobiDB-lite"/>
    </source>
</evidence>
<keyword evidence="2" id="KW-0812">Transmembrane</keyword>
<dbReference type="GO" id="GO:0005886">
    <property type="term" value="C:plasma membrane"/>
    <property type="evidence" value="ECO:0007669"/>
    <property type="project" value="TreeGrafter"/>
</dbReference>
<accession>A0AAU8IUB9</accession>
<reference evidence="5" key="1">
    <citation type="submission" date="2024-06" db="EMBL/GenBank/DDBJ databases">
        <title>Streptomyces sp. strain HUAS MG91 genome sequences.</title>
        <authorList>
            <person name="Mo P."/>
        </authorList>
    </citation>
    <scope>NUCLEOTIDE SEQUENCE</scope>
    <source>
        <strain evidence="5">HUAS MG91</strain>
    </source>
</reference>
<feature type="domain" description="NTF2-like N-terminal transpeptidase" evidence="4">
    <location>
        <begin position="58"/>
        <end position="165"/>
    </location>
</feature>
<proteinExistence type="predicted"/>
<keyword evidence="2" id="KW-0472">Membrane</keyword>
<dbReference type="SUPFAM" id="SSF56601">
    <property type="entry name" value="beta-lactamase/transpeptidase-like"/>
    <property type="match status" value="1"/>
</dbReference>
<keyword evidence="2" id="KW-1133">Transmembrane helix</keyword>
<dbReference type="AlphaFoldDB" id="A0AAU8IUB9"/>
<dbReference type="Pfam" id="PF00905">
    <property type="entry name" value="Transpeptidase"/>
    <property type="match status" value="1"/>
</dbReference>
<dbReference type="GO" id="GO:0071555">
    <property type="term" value="P:cell wall organization"/>
    <property type="evidence" value="ECO:0007669"/>
    <property type="project" value="TreeGrafter"/>
</dbReference>
<feature type="region of interest" description="Disordered" evidence="1">
    <location>
        <begin position="37"/>
        <end position="56"/>
    </location>
</feature>
<evidence type="ECO:0000259" key="4">
    <source>
        <dbReference type="Pfam" id="PF05223"/>
    </source>
</evidence>
<gene>
    <name evidence="5" type="ORF">ABII15_16490</name>
</gene>
<feature type="transmembrane region" description="Helical" evidence="2">
    <location>
        <begin position="7"/>
        <end position="26"/>
    </location>
</feature>